<dbReference type="Proteomes" id="UP000078200">
    <property type="component" value="Unassembled WGS sequence"/>
</dbReference>
<evidence type="ECO:0000256" key="1">
    <source>
        <dbReference type="SAM" id="MobiDB-lite"/>
    </source>
</evidence>
<reference evidence="2" key="1">
    <citation type="submission" date="2020-05" db="UniProtKB">
        <authorList>
            <consortium name="EnsemblMetazoa"/>
        </authorList>
    </citation>
    <scope>IDENTIFICATION</scope>
    <source>
        <strain evidence="2">TTRI</strain>
    </source>
</reference>
<dbReference type="VEuPathDB" id="VectorBase:GAUT027367"/>
<organism evidence="2 3">
    <name type="scientific">Glossina austeni</name>
    <name type="common">Savannah tsetse fly</name>
    <dbReference type="NCBI Taxonomy" id="7395"/>
    <lineage>
        <taxon>Eukaryota</taxon>
        <taxon>Metazoa</taxon>
        <taxon>Ecdysozoa</taxon>
        <taxon>Arthropoda</taxon>
        <taxon>Hexapoda</taxon>
        <taxon>Insecta</taxon>
        <taxon>Pterygota</taxon>
        <taxon>Neoptera</taxon>
        <taxon>Endopterygota</taxon>
        <taxon>Diptera</taxon>
        <taxon>Brachycera</taxon>
        <taxon>Muscomorpha</taxon>
        <taxon>Hippoboscoidea</taxon>
        <taxon>Glossinidae</taxon>
        <taxon>Glossina</taxon>
    </lineage>
</organism>
<evidence type="ECO:0000313" key="3">
    <source>
        <dbReference type="Proteomes" id="UP000078200"/>
    </source>
</evidence>
<name>A0A1A9V6B6_GLOAU</name>
<protein>
    <submittedName>
        <fullName evidence="2">Uncharacterized protein</fullName>
    </submittedName>
</protein>
<keyword evidence="3" id="KW-1185">Reference proteome</keyword>
<sequence length="121" mass="13450">MLQSMNGIKSGLKPIGNSKICLQSRSEHPLAEQQRPSFPLNSADRKHATKQEWDQVRSKHATSIQGDKLDEKELRSDFVFSIAAAMGSLNECSVHSGCILMKDSNCWNFLTLTVTQSLSDI</sequence>
<feature type="compositionally biased region" description="Basic and acidic residues" evidence="1">
    <location>
        <begin position="43"/>
        <end position="57"/>
    </location>
</feature>
<feature type="region of interest" description="Disordered" evidence="1">
    <location>
        <begin position="26"/>
        <end position="67"/>
    </location>
</feature>
<dbReference type="AlphaFoldDB" id="A0A1A9V6B6"/>
<proteinExistence type="predicted"/>
<dbReference type="EnsemblMetazoa" id="GAUT027367-RA">
    <property type="protein sequence ID" value="GAUT027367-PA"/>
    <property type="gene ID" value="GAUT027367"/>
</dbReference>
<evidence type="ECO:0000313" key="2">
    <source>
        <dbReference type="EnsemblMetazoa" id="GAUT027367-PA"/>
    </source>
</evidence>
<accession>A0A1A9V6B6</accession>